<sequence length="164" mass="17697">MHCARSVDCVGGGQRCLSDRARTLDDLVRNYFGGEYVVVSPCNAAKARQLEAAPARVNRFDEPNGAVTGAVYLRISRALFNATLRASVLKLWAVEEGVYAGLFFVLRLGRTGDAISPSIAQQGPANERSGDGMMLPFMGVNVARSYLDMAEADVHAKLTQLCLT</sequence>
<dbReference type="EMBL" id="DS566029">
    <property type="status" value="NOT_ANNOTATED_CDS"/>
    <property type="molecule type" value="Genomic_DNA"/>
</dbReference>
<evidence type="ECO:0000313" key="1">
    <source>
        <dbReference type="EnsemblProtists" id="Phyra78575"/>
    </source>
</evidence>
<reference evidence="1" key="2">
    <citation type="submission" date="2015-06" db="UniProtKB">
        <authorList>
            <consortium name="EnsemblProtists"/>
        </authorList>
    </citation>
    <scope>IDENTIFICATION</scope>
    <source>
        <strain evidence="1">Pr102</strain>
    </source>
</reference>
<name>H3GPE5_PHYRM</name>
<evidence type="ECO:0000313" key="2">
    <source>
        <dbReference type="Proteomes" id="UP000005238"/>
    </source>
</evidence>
<proteinExistence type="predicted"/>
<dbReference type="AlphaFoldDB" id="H3GPE5"/>
<dbReference type="HOGENOM" id="CLU_1622262_0_0_1"/>
<accession>H3GPE5</accession>
<dbReference type="Proteomes" id="UP000005238">
    <property type="component" value="Unassembled WGS sequence"/>
</dbReference>
<reference evidence="2" key="1">
    <citation type="journal article" date="2006" name="Science">
        <title>Phytophthora genome sequences uncover evolutionary origins and mechanisms of pathogenesis.</title>
        <authorList>
            <person name="Tyler B.M."/>
            <person name="Tripathy S."/>
            <person name="Zhang X."/>
            <person name="Dehal P."/>
            <person name="Jiang R.H."/>
            <person name="Aerts A."/>
            <person name="Arredondo F.D."/>
            <person name="Baxter L."/>
            <person name="Bensasson D."/>
            <person name="Beynon J.L."/>
            <person name="Chapman J."/>
            <person name="Damasceno C.M."/>
            <person name="Dorrance A.E."/>
            <person name="Dou D."/>
            <person name="Dickerman A.W."/>
            <person name="Dubchak I.L."/>
            <person name="Garbelotto M."/>
            <person name="Gijzen M."/>
            <person name="Gordon S.G."/>
            <person name="Govers F."/>
            <person name="Grunwald N.J."/>
            <person name="Huang W."/>
            <person name="Ivors K.L."/>
            <person name="Jones R.W."/>
            <person name="Kamoun S."/>
            <person name="Krampis K."/>
            <person name="Lamour K.H."/>
            <person name="Lee M.K."/>
            <person name="McDonald W.H."/>
            <person name="Medina M."/>
            <person name="Meijer H.J."/>
            <person name="Nordberg E.K."/>
            <person name="Maclean D.J."/>
            <person name="Ospina-Giraldo M.D."/>
            <person name="Morris P.F."/>
            <person name="Phuntumart V."/>
            <person name="Putnam N.H."/>
            <person name="Rash S."/>
            <person name="Rose J.K."/>
            <person name="Sakihama Y."/>
            <person name="Salamov A.A."/>
            <person name="Savidor A."/>
            <person name="Scheuring C.F."/>
            <person name="Smith B.M."/>
            <person name="Sobral B.W."/>
            <person name="Terry A."/>
            <person name="Torto-Alalibo T.A."/>
            <person name="Win J."/>
            <person name="Xu Z."/>
            <person name="Zhang H."/>
            <person name="Grigoriev I.V."/>
            <person name="Rokhsar D.S."/>
            <person name="Boore J.L."/>
        </authorList>
    </citation>
    <scope>NUCLEOTIDE SEQUENCE [LARGE SCALE GENOMIC DNA]</scope>
    <source>
        <strain evidence="2">Pr102</strain>
    </source>
</reference>
<dbReference type="InParanoid" id="H3GPE5"/>
<dbReference type="VEuPathDB" id="FungiDB:KRP22_4563"/>
<dbReference type="EnsemblProtists" id="Phyra78575">
    <property type="protein sequence ID" value="Phyra78575"/>
    <property type="gene ID" value="Phyra78575"/>
</dbReference>
<keyword evidence="2" id="KW-1185">Reference proteome</keyword>
<dbReference type="VEuPathDB" id="FungiDB:KRP23_13850"/>
<protein>
    <submittedName>
        <fullName evidence="1">Uncharacterized protein</fullName>
    </submittedName>
</protein>
<organism evidence="1 2">
    <name type="scientific">Phytophthora ramorum</name>
    <name type="common">Sudden oak death agent</name>
    <dbReference type="NCBI Taxonomy" id="164328"/>
    <lineage>
        <taxon>Eukaryota</taxon>
        <taxon>Sar</taxon>
        <taxon>Stramenopiles</taxon>
        <taxon>Oomycota</taxon>
        <taxon>Peronosporomycetes</taxon>
        <taxon>Peronosporales</taxon>
        <taxon>Peronosporaceae</taxon>
        <taxon>Phytophthora</taxon>
    </lineage>
</organism>